<dbReference type="InterPro" id="IPR004099">
    <property type="entry name" value="Pyr_nucl-diS_OxRdtase_dimer"/>
</dbReference>
<dbReference type="SUPFAM" id="SSF51905">
    <property type="entry name" value="FAD/NAD(P)-binding domain"/>
    <property type="match status" value="1"/>
</dbReference>
<organism evidence="19 20">
    <name type="scientific">Lactonifactor longoviformis DSM 17459</name>
    <dbReference type="NCBI Taxonomy" id="1122155"/>
    <lineage>
        <taxon>Bacteria</taxon>
        <taxon>Bacillati</taxon>
        <taxon>Bacillota</taxon>
        <taxon>Clostridia</taxon>
        <taxon>Eubacteriales</taxon>
        <taxon>Clostridiaceae</taxon>
        <taxon>Lactonifactor</taxon>
    </lineage>
</organism>
<dbReference type="Pfam" id="PF07992">
    <property type="entry name" value="Pyr_redox_2"/>
    <property type="match status" value="1"/>
</dbReference>
<feature type="binding site" evidence="14">
    <location>
        <position position="297"/>
    </location>
    <ligand>
        <name>FAD</name>
        <dbReference type="ChEBI" id="CHEBI:57692"/>
    </ligand>
</feature>
<feature type="binding site" evidence="14">
    <location>
        <position position="194"/>
    </location>
    <ligand>
        <name>NAD(+)</name>
        <dbReference type="ChEBI" id="CHEBI:57540"/>
    </ligand>
</feature>
<feature type="disulfide bond" description="Redox-active" evidence="15">
    <location>
        <begin position="40"/>
        <end position="45"/>
    </location>
</feature>
<keyword evidence="9 14" id="KW-0520">NAD</keyword>
<evidence type="ECO:0000313" key="20">
    <source>
        <dbReference type="Proteomes" id="UP000184245"/>
    </source>
</evidence>
<keyword evidence="11 16" id="KW-0676">Redox-active center</keyword>
<evidence type="ECO:0000256" key="11">
    <source>
        <dbReference type="ARBA" id="ARBA00023284"/>
    </source>
</evidence>
<dbReference type="GO" id="GO:0005737">
    <property type="term" value="C:cytoplasm"/>
    <property type="evidence" value="ECO:0007669"/>
    <property type="project" value="UniProtKB-SubCell"/>
</dbReference>
<comment type="similarity">
    <text evidence="2 16">Belongs to the class-I pyridine nucleotide-disulfide oxidoreductase family.</text>
</comment>
<comment type="miscellaneous">
    <text evidence="16">The active site is a redox-active disulfide bond.</text>
</comment>
<comment type="subcellular location">
    <subcellularLocation>
        <location evidence="1">Cytoplasm</location>
    </subcellularLocation>
</comment>
<dbReference type="InterPro" id="IPR016156">
    <property type="entry name" value="FAD/NAD-linked_Rdtase_dimer_sf"/>
</dbReference>
<feature type="domain" description="FAD/NAD(P)-binding" evidence="18">
    <location>
        <begin position="3"/>
        <end position="312"/>
    </location>
</feature>
<evidence type="ECO:0000256" key="2">
    <source>
        <dbReference type="ARBA" id="ARBA00007532"/>
    </source>
</evidence>
<evidence type="ECO:0000256" key="7">
    <source>
        <dbReference type="ARBA" id="ARBA00022827"/>
    </source>
</evidence>
<dbReference type="GO" id="GO:0006103">
    <property type="term" value="P:2-oxoglutarate metabolic process"/>
    <property type="evidence" value="ECO:0007669"/>
    <property type="project" value="TreeGrafter"/>
</dbReference>
<dbReference type="STRING" id="1122155.SAMN02745158_04191"/>
<dbReference type="EC" id="1.8.1.4" evidence="3 16"/>
<dbReference type="NCBIfam" id="TIGR01350">
    <property type="entry name" value="lipoamide_DH"/>
    <property type="match status" value="1"/>
</dbReference>
<feature type="binding site" evidence="14">
    <location>
        <begin position="303"/>
        <end position="306"/>
    </location>
    <ligand>
        <name>FAD</name>
        <dbReference type="ChEBI" id="CHEBI:57692"/>
    </ligand>
</feature>
<accession>A0A1M5CKR4</accession>
<evidence type="ECO:0000256" key="5">
    <source>
        <dbReference type="ARBA" id="ARBA00022490"/>
    </source>
</evidence>
<dbReference type="PANTHER" id="PTHR22912">
    <property type="entry name" value="DISULFIDE OXIDOREDUCTASE"/>
    <property type="match status" value="1"/>
</dbReference>
<evidence type="ECO:0000256" key="6">
    <source>
        <dbReference type="ARBA" id="ARBA00022630"/>
    </source>
</evidence>
<feature type="binding site" evidence="14">
    <location>
        <begin position="171"/>
        <end position="178"/>
    </location>
    <ligand>
        <name>NAD(+)</name>
        <dbReference type="ChEBI" id="CHEBI:57540"/>
    </ligand>
</feature>
<dbReference type="InterPro" id="IPR001100">
    <property type="entry name" value="Pyr_nuc-diS_OxRdtase"/>
</dbReference>
<evidence type="ECO:0000259" key="18">
    <source>
        <dbReference type="Pfam" id="PF07992"/>
    </source>
</evidence>
<dbReference type="Pfam" id="PF02852">
    <property type="entry name" value="Pyr_redox_dim"/>
    <property type="match status" value="1"/>
</dbReference>
<feature type="active site" description="Proton acceptor" evidence="13">
    <location>
        <position position="430"/>
    </location>
</feature>
<evidence type="ECO:0000256" key="10">
    <source>
        <dbReference type="ARBA" id="ARBA00023157"/>
    </source>
</evidence>
<comment type="cofactor">
    <cofactor evidence="14 16">
        <name>FAD</name>
        <dbReference type="ChEBI" id="CHEBI:57692"/>
    </cofactor>
    <text evidence="14 16">Binds 1 FAD per subunit.</text>
</comment>
<evidence type="ECO:0000256" key="13">
    <source>
        <dbReference type="PIRSR" id="PIRSR000350-2"/>
    </source>
</evidence>
<dbReference type="InterPro" id="IPR050151">
    <property type="entry name" value="Class-I_Pyr_Nuc-Dis_Oxidored"/>
</dbReference>
<evidence type="ECO:0000256" key="9">
    <source>
        <dbReference type="ARBA" id="ARBA00023027"/>
    </source>
</evidence>
<dbReference type="EMBL" id="FQVI01000042">
    <property type="protein sequence ID" value="SHF55344.1"/>
    <property type="molecule type" value="Genomic_DNA"/>
</dbReference>
<dbReference type="FunFam" id="3.30.390.30:FF:000001">
    <property type="entry name" value="Dihydrolipoyl dehydrogenase"/>
    <property type="match status" value="1"/>
</dbReference>
<evidence type="ECO:0000256" key="3">
    <source>
        <dbReference type="ARBA" id="ARBA00012608"/>
    </source>
</evidence>
<evidence type="ECO:0000256" key="1">
    <source>
        <dbReference type="ARBA" id="ARBA00004496"/>
    </source>
</evidence>
<keyword evidence="10" id="KW-1015">Disulfide bond</keyword>
<dbReference type="GO" id="GO:0004148">
    <property type="term" value="F:dihydrolipoyl dehydrogenase (NADH) activity"/>
    <property type="evidence" value="ECO:0007669"/>
    <property type="project" value="UniProtKB-EC"/>
</dbReference>
<keyword evidence="6 16" id="KW-0285">Flavoprotein</keyword>
<dbReference type="GO" id="GO:0050660">
    <property type="term" value="F:flavin adenine dinucleotide binding"/>
    <property type="evidence" value="ECO:0007669"/>
    <property type="project" value="InterPro"/>
</dbReference>
<evidence type="ECO:0000256" key="8">
    <source>
        <dbReference type="ARBA" id="ARBA00023002"/>
    </source>
</evidence>
<feature type="binding site" evidence="14">
    <location>
        <position position="49"/>
    </location>
    <ligand>
        <name>FAD</name>
        <dbReference type="ChEBI" id="CHEBI:57692"/>
    </ligand>
</feature>
<dbReference type="InterPro" id="IPR036188">
    <property type="entry name" value="FAD/NAD-bd_sf"/>
</dbReference>
<keyword evidence="7 14" id="KW-0274">FAD</keyword>
<protein>
    <recommendedName>
        <fullName evidence="4 16">Dihydrolipoyl dehydrogenase</fullName>
        <ecNumber evidence="3 16">1.8.1.4</ecNumber>
    </recommendedName>
</protein>
<dbReference type="PANTHER" id="PTHR22912:SF217">
    <property type="entry name" value="DIHYDROLIPOYL DEHYDROGENASE"/>
    <property type="match status" value="1"/>
</dbReference>
<dbReference type="PRINTS" id="PR00411">
    <property type="entry name" value="PNDRDTASEI"/>
</dbReference>
<keyword evidence="8 16" id="KW-0560">Oxidoreductase</keyword>
<dbReference type="PROSITE" id="PS00076">
    <property type="entry name" value="PYRIDINE_REDOX_1"/>
    <property type="match status" value="1"/>
</dbReference>
<dbReference type="InterPro" id="IPR006258">
    <property type="entry name" value="Lipoamide_DH"/>
</dbReference>
<evidence type="ECO:0000256" key="12">
    <source>
        <dbReference type="ARBA" id="ARBA00049187"/>
    </source>
</evidence>
<dbReference type="OrthoDB" id="9807946at2"/>
<keyword evidence="20" id="KW-1185">Reference proteome</keyword>
<gene>
    <name evidence="19" type="ORF">SAMN02745158_04191</name>
</gene>
<dbReference type="Gene3D" id="3.30.390.30">
    <property type="match status" value="1"/>
</dbReference>
<dbReference type="InterPro" id="IPR023753">
    <property type="entry name" value="FAD/NAD-binding_dom"/>
</dbReference>
<reference evidence="19 20" key="1">
    <citation type="submission" date="2016-11" db="EMBL/GenBank/DDBJ databases">
        <authorList>
            <person name="Jaros S."/>
            <person name="Januszkiewicz K."/>
            <person name="Wedrychowicz H."/>
        </authorList>
    </citation>
    <scope>NUCLEOTIDE SEQUENCE [LARGE SCALE GENOMIC DNA]</scope>
    <source>
        <strain evidence="19 20">DSM 17459</strain>
    </source>
</reference>
<dbReference type="InterPro" id="IPR012999">
    <property type="entry name" value="Pyr_OxRdtase_I_AS"/>
</dbReference>
<dbReference type="Proteomes" id="UP000184245">
    <property type="component" value="Unassembled WGS sequence"/>
</dbReference>
<feature type="domain" description="Pyridine nucleotide-disulphide oxidoreductase dimerisation" evidence="17">
    <location>
        <begin position="332"/>
        <end position="441"/>
    </location>
</feature>
<proteinExistence type="inferred from homology"/>
<evidence type="ECO:0000256" key="15">
    <source>
        <dbReference type="PIRSR" id="PIRSR000350-4"/>
    </source>
</evidence>
<keyword evidence="5" id="KW-0963">Cytoplasm</keyword>
<keyword evidence="14" id="KW-0547">Nucleotide-binding</keyword>
<evidence type="ECO:0000313" key="19">
    <source>
        <dbReference type="EMBL" id="SHF55344.1"/>
    </source>
</evidence>
<dbReference type="AlphaFoldDB" id="A0A1M5CKR4"/>
<evidence type="ECO:0000256" key="16">
    <source>
        <dbReference type="RuleBase" id="RU003692"/>
    </source>
</evidence>
<dbReference type="PRINTS" id="PR00368">
    <property type="entry name" value="FADPNR"/>
</dbReference>
<evidence type="ECO:0000256" key="14">
    <source>
        <dbReference type="PIRSR" id="PIRSR000350-3"/>
    </source>
</evidence>
<dbReference type="Gene3D" id="3.50.50.60">
    <property type="entry name" value="FAD/NAD(P)-binding domain"/>
    <property type="match status" value="2"/>
</dbReference>
<sequence>MKYDIGIIGGGPGGYVAALRGAQLGAKVVLFEKDTLGGTCLNRGCIPTKTLLKSADILRQAEKADKFGVSVGPIVLDYKKVKGRKDSIVSQLTGGVAGLLKKNGVEVIYKEAKIAGKGRIEAEGDIYETGAIILAAGSRPSRPPIPGIEHAVDSTWMLEQSSLPTSMAIVGGGVIGVEFAAAFRAFGVKVTIIEMLPKVLNMADDMVIASAQKLLEREGIEVITGAKVEKIGPCSITYETEEGSFTKAVDVVLAAVGRVPETDGPLLKLLGIQQERGRVVTDSYMRTTVPGIYAIGDVNGTSMLAHTASREGIVAVNHIMGQDTAPMQYERIPSCVYTTPEIAWIGMTEKEAAAMELDYLTGEFPLAGNGKALVEGETLGRIKIISLKKTGEILGAHLVCPHATDMIMEIGACMEAEGTIDDIRAAIHPHPTVSEGMWEAAEDERDMAIHW</sequence>
<feature type="binding site" evidence="14">
    <location>
        <position position="257"/>
    </location>
    <ligand>
        <name>NAD(+)</name>
        <dbReference type="ChEBI" id="CHEBI:57540"/>
    </ligand>
</feature>
<comment type="catalytic activity">
    <reaction evidence="12 16">
        <text>N(6)-[(R)-dihydrolipoyl]-L-lysyl-[protein] + NAD(+) = N(6)-[(R)-lipoyl]-L-lysyl-[protein] + NADH + H(+)</text>
        <dbReference type="Rhea" id="RHEA:15045"/>
        <dbReference type="Rhea" id="RHEA-COMP:10474"/>
        <dbReference type="Rhea" id="RHEA-COMP:10475"/>
        <dbReference type="ChEBI" id="CHEBI:15378"/>
        <dbReference type="ChEBI" id="CHEBI:57540"/>
        <dbReference type="ChEBI" id="CHEBI:57945"/>
        <dbReference type="ChEBI" id="CHEBI:83099"/>
        <dbReference type="ChEBI" id="CHEBI:83100"/>
        <dbReference type="EC" id="1.8.1.4"/>
    </reaction>
</comment>
<dbReference type="SUPFAM" id="SSF55424">
    <property type="entry name" value="FAD/NAD-linked reductases, dimerisation (C-terminal) domain"/>
    <property type="match status" value="1"/>
</dbReference>
<dbReference type="RefSeq" id="WP_072854712.1">
    <property type="nucleotide sequence ID" value="NZ_FQVI01000042.1"/>
</dbReference>
<evidence type="ECO:0000256" key="4">
    <source>
        <dbReference type="ARBA" id="ARBA00016961"/>
    </source>
</evidence>
<name>A0A1M5CKR4_9CLOT</name>
<dbReference type="PIRSF" id="PIRSF000350">
    <property type="entry name" value="Mercury_reductase_MerA"/>
    <property type="match status" value="1"/>
</dbReference>
<evidence type="ECO:0000259" key="17">
    <source>
        <dbReference type="Pfam" id="PF02852"/>
    </source>
</evidence>